<dbReference type="Gene3D" id="3.40.50.2300">
    <property type="match status" value="1"/>
</dbReference>
<dbReference type="Proteomes" id="UP001379945">
    <property type="component" value="Unassembled WGS sequence"/>
</dbReference>
<protein>
    <submittedName>
        <fullName evidence="3">Response regulator</fullName>
    </submittedName>
</protein>
<proteinExistence type="predicted"/>
<dbReference type="InterPro" id="IPR052048">
    <property type="entry name" value="ST_Response_Regulator"/>
</dbReference>
<evidence type="ECO:0000313" key="3">
    <source>
        <dbReference type="EMBL" id="MEK8046352.1"/>
    </source>
</evidence>
<feature type="domain" description="Response regulatory" evidence="2">
    <location>
        <begin position="5"/>
        <end position="124"/>
    </location>
</feature>
<dbReference type="PROSITE" id="PS50110">
    <property type="entry name" value="RESPONSE_REGULATORY"/>
    <property type="match status" value="1"/>
</dbReference>
<dbReference type="PANTHER" id="PTHR43228">
    <property type="entry name" value="TWO-COMPONENT RESPONSE REGULATOR"/>
    <property type="match status" value="1"/>
</dbReference>
<feature type="modified residue" description="4-aspartylphosphate" evidence="1">
    <location>
        <position position="59"/>
    </location>
</feature>
<dbReference type="InterPro" id="IPR001789">
    <property type="entry name" value="Sig_transdc_resp-reg_receiver"/>
</dbReference>
<evidence type="ECO:0000313" key="4">
    <source>
        <dbReference type="Proteomes" id="UP001379945"/>
    </source>
</evidence>
<reference evidence="3 4" key="1">
    <citation type="submission" date="2024-04" db="EMBL/GenBank/DDBJ databases">
        <title>Novel species of the genus Ideonella isolated from streams.</title>
        <authorList>
            <person name="Lu H."/>
        </authorList>
    </citation>
    <scope>NUCLEOTIDE SEQUENCE [LARGE SCALE GENOMIC DNA]</scope>
    <source>
        <strain evidence="3 4">LYT19W</strain>
    </source>
</reference>
<dbReference type="PANTHER" id="PTHR43228:SF1">
    <property type="entry name" value="TWO-COMPONENT RESPONSE REGULATOR ARR22"/>
    <property type="match status" value="1"/>
</dbReference>
<keyword evidence="4" id="KW-1185">Reference proteome</keyword>
<evidence type="ECO:0000256" key="1">
    <source>
        <dbReference type="PROSITE-ProRule" id="PRU00169"/>
    </source>
</evidence>
<accession>A0ABU9C6Y4</accession>
<keyword evidence="1" id="KW-0597">Phosphoprotein</keyword>
<dbReference type="InterPro" id="IPR011006">
    <property type="entry name" value="CheY-like_superfamily"/>
</dbReference>
<dbReference type="CDD" id="cd00156">
    <property type="entry name" value="REC"/>
    <property type="match status" value="1"/>
</dbReference>
<gene>
    <name evidence="3" type="ORF">AACH00_08360</name>
</gene>
<dbReference type="SUPFAM" id="SSF52172">
    <property type="entry name" value="CheY-like"/>
    <property type="match status" value="1"/>
</dbReference>
<comment type="caution">
    <text evidence="3">The sequence shown here is derived from an EMBL/GenBank/DDBJ whole genome shotgun (WGS) entry which is preliminary data.</text>
</comment>
<evidence type="ECO:0000259" key="2">
    <source>
        <dbReference type="PROSITE" id="PS50110"/>
    </source>
</evidence>
<dbReference type="SMART" id="SM00448">
    <property type="entry name" value="REC"/>
    <property type="match status" value="1"/>
</dbReference>
<dbReference type="RefSeq" id="WP_341398640.1">
    <property type="nucleotide sequence ID" value="NZ_JBBUTI010000005.1"/>
</dbReference>
<organism evidence="3 4">
    <name type="scientific">Ideonella margarita</name>
    <dbReference type="NCBI Taxonomy" id="2984191"/>
    <lineage>
        <taxon>Bacteria</taxon>
        <taxon>Pseudomonadati</taxon>
        <taxon>Pseudomonadota</taxon>
        <taxon>Betaproteobacteria</taxon>
        <taxon>Burkholderiales</taxon>
        <taxon>Sphaerotilaceae</taxon>
        <taxon>Ideonella</taxon>
    </lineage>
</organism>
<name>A0ABU9C6Y4_9BURK</name>
<dbReference type="EMBL" id="JBBUTI010000005">
    <property type="protein sequence ID" value="MEK8046352.1"/>
    <property type="molecule type" value="Genomic_DNA"/>
</dbReference>
<dbReference type="Pfam" id="PF00072">
    <property type="entry name" value="Response_reg"/>
    <property type="match status" value="1"/>
</dbReference>
<sequence length="135" mass="14684">MSALRAFIVEDSPVILENLVNTLQEVANIDVIGSVGDEAGALDWLAHQPQVGADLIIVDIFLSSGTGLAVLQAAKKLGVQAHRVVLTNYATQDMRRRCLELGAEQVFDKSRQLDELINYCTDLAATQGLRPDLPR</sequence>